<dbReference type="InterPro" id="IPR029062">
    <property type="entry name" value="Class_I_gatase-like"/>
</dbReference>
<dbReference type="Gene3D" id="3.40.50.300">
    <property type="entry name" value="P-loop containing nucleotide triphosphate hydrolases"/>
    <property type="match status" value="1"/>
</dbReference>
<evidence type="ECO:0000256" key="1">
    <source>
        <dbReference type="ARBA" id="ARBA00004953"/>
    </source>
</evidence>
<feature type="active site" evidence="7">
    <location>
        <position position="427"/>
    </location>
</feature>
<dbReference type="InterPro" id="IPR011698">
    <property type="entry name" value="GATase_3"/>
</dbReference>
<evidence type="ECO:0000256" key="2">
    <source>
        <dbReference type="ARBA" id="ARBA00006205"/>
    </source>
</evidence>
<keyword evidence="11" id="KW-1185">Reference proteome</keyword>
<name>A0A4Y3TSK6_9PROT</name>
<dbReference type="EMBL" id="BJMV01000009">
    <property type="protein sequence ID" value="GEB86001.1"/>
    <property type="molecule type" value="Genomic_DNA"/>
</dbReference>
<comment type="similarity">
    <text evidence="2 7">Belongs to the CobB/CobQ family. CobQ subfamily.</text>
</comment>
<comment type="function">
    <text evidence="6 7">Catalyzes amidations at positions B, D, E, and G on adenosylcobyrinic A,C-diamide. NH(2) groups are provided by glutamine, and one molecule of ATP is hydrogenolyzed for each amidation.</text>
</comment>
<keyword evidence="4 7" id="KW-0169">Cobalamin biosynthesis</keyword>
<evidence type="ECO:0000256" key="6">
    <source>
        <dbReference type="ARBA" id="ARBA00025166"/>
    </source>
</evidence>
<dbReference type="Pfam" id="PF07685">
    <property type="entry name" value="GATase_3"/>
    <property type="match status" value="1"/>
</dbReference>
<dbReference type="NCBIfam" id="NF001989">
    <property type="entry name" value="PRK00784.1"/>
    <property type="match status" value="1"/>
</dbReference>
<dbReference type="SUPFAM" id="SSF52317">
    <property type="entry name" value="Class I glutamine amidotransferase-like"/>
    <property type="match status" value="1"/>
</dbReference>
<evidence type="ECO:0000259" key="8">
    <source>
        <dbReference type="Pfam" id="PF01656"/>
    </source>
</evidence>
<dbReference type="UniPathway" id="UPA00148"/>
<evidence type="ECO:0000256" key="7">
    <source>
        <dbReference type="HAMAP-Rule" id="MF_00028"/>
    </source>
</evidence>
<dbReference type="PANTHER" id="PTHR21343:SF1">
    <property type="entry name" value="COBYRIC ACID SYNTHASE"/>
    <property type="match status" value="1"/>
</dbReference>
<dbReference type="PANTHER" id="PTHR21343">
    <property type="entry name" value="DETHIOBIOTIN SYNTHETASE"/>
    <property type="match status" value="1"/>
</dbReference>
<dbReference type="SUPFAM" id="SSF52540">
    <property type="entry name" value="P-loop containing nucleoside triphosphate hydrolases"/>
    <property type="match status" value="1"/>
</dbReference>
<evidence type="ECO:0000313" key="10">
    <source>
        <dbReference type="EMBL" id="GEB86001.1"/>
    </source>
</evidence>
<comment type="caution">
    <text evidence="10">The sequence shown here is derived from an EMBL/GenBank/DDBJ whole genome shotgun (WGS) entry which is preliminary data.</text>
</comment>
<organism evidence="10 11">
    <name type="scientific">Acetobacter peroxydans</name>
    <dbReference type="NCBI Taxonomy" id="104098"/>
    <lineage>
        <taxon>Bacteria</taxon>
        <taxon>Pseudomonadati</taxon>
        <taxon>Pseudomonadota</taxon>
        <taxon>Alphaproteobacteria</taxon>
        <taxon>Acetobacterales</taxon>
        <taxon>Acetobacteraceae</taxon>
        <taxon>Acetobacter</taxon>
    </lineage>
</organism>
<dbReference type="CDD" id="cd01750">
    <property type="entry name" value="GATase1_CobQ"/>
    <property type="match status" value="1"/>
</dbReference>
<dbReference type="Gene3D" id="3.40.50.880">
    <property type="match status" value="1"/>
</dbReference>
<comment type="pathway">
    <text evidence="1 7">Cofactor biosynthesis; adenosylcobalamin biosynthesis.</text>
</comment>
<dbReference type="GO" id="GO:0009236">
    <property type="term" value="P:cobalamin biosynthetic process"/>
    <property type="evidence" value="ECO:0007669"/>
    <property type="project" value="UniProtKB-UniRule"/>
</dbReference>
<evidence type="ECO:0000313" key="11">
    <source>
        <dbReference type="Proteomes" id="UP000317730"/>
    </source>
</evidence>
<feature type="domain" description="CobB/CobQ-like glutamine amidotransferase" evidence="9">
    <location>
        <begin position="250"/>
        <end position="434"/>
    </location>
</feature>
<dbReference type="GO" id="GO:0015420">
    <property type="term" value="F:ABC-type vitamin B12 transporter activity"/>
    <property type="evidence" value="ECO:0007669"/>
    <property type="project" value="UniProtKB-UniRule"/>
</dbReference>
<dbReference type="InterPro" id="IPR004459">
    <property type="entry name" value="CobQ_synth"/>
</dbReference>
<proteinExistence type="inferred from homology"/>
<dbReference type="CDD" id="cd05389">
    <property type="entry name" value="CobQ_N"/>
    <property type="match status" value="1"/>
</dbReference>
<dbReference type="Proteomes" id="UP000317730">
    <property type="component" value="Unassembled WGS sequence"/>
</dbReference>
<dbReference type="GO" id="GO:0003824">
    <property type="term" value="F:catalytic activity"/>
    <property type="evidence" value="ECO:0007669"/>
    <property type="project" value="InterPro"/>
</dbReference>
<dbReference type="InterPro" id="IPR047045">
    <property type="entry name" value="CobQ_N"/>
</dbReference>
<evidence type="ECO:0000256" key="4">
    <source>
        <dbReference type="ARBA" id="ARBA00022573"/>
    </source>
</evidence>
<dbReference type="RefSeq" id="WP_141376734.1">
    <property type="nucleotide sequence ID" value="NZ_BAPL01000032.1"/>
</dbReference>
<evidence type="ECO:0000259" key="9">
    <source>
        <dbReference type="Pfam" id="PF07685"/>
    </source>
</evidence>
<dbReference type="HAMAP" id="MF_00028">
    <property type="entry name" value="CobQ"/>
    <property type="match status" value="1"/>
</dbReference>
<dbReference type="InterPro" id="IPR027417">
    <property type="entry name" value="P-loop_NTPase"/>
</dbReference>
<feature type="domain" description="CobQ/CobB/MinD/ParA nucleotide binding" evidence="8">
    <location>
        <begin position="4"/>
        <end position="235"/>
    </location>
</feature>
<dbReference type="PROSITE" id="PS51274">
    <property type="entry name" value="GATASE_COBBQ"/>
    <property type="match status" value="1"/>
</dbReference>
<keyword evidence="5 7" id="KW-0315">Glutamine amidotransferase</keyword>
<gene>
    <name evidence="7 10" type="primary">cobQ</name>
    <name evidence="10" type="ORF">APE01nite_17980</name>
</gene>
<dbReference type="AlphaFoldDB" id="A0A4Y3TSK6"/>
<protein>
    <recommendedName>
        <fullName evidence="3 7">Cobyric acid synthase</fullName>
    </recommendedName>
</protein>
<sequence>MPALMIQGTGSNVGKSLFVAGLARAALRRGLRVAPFKPQNMSNNAAVTADGGEIGRAQALQAQACGLAPHTDMNPVLLKPESDRGSQVVVQGQVLATVQARDYTQFKPTLMTSVLESFHRLRAAHELVLVEGAGSPAEVNLRQNDIANMGFACAAGVPVILVGDIDRGGVIAQLVGTQAVLSDTDAAMVKGFIVNKFRGDPSLFDDGYAVISQRTRWAGFGVLPWFAQAGTLPAEDALDLRRPSAGGRLKVAVPMLSRIANFDDLDPLAQEPAVDLTMVPPGQAIAGDCDLIILPGTKNTRLDLDFVREQGWDIDIAAHVRRGGRVLGICGGYQILGRSVSDPTGLEGPAGTTPGLGLLNVQTTMLAEKHVSLVDAVHVASRQPVRGYEIHLGITEGPDRLRPFAAVQGSPEGAQSPDGLVCGTYLHGLFTDDRFRAAFIAGLGGEPSKARYSERVEQTLDSLAEHIERHVDVTGLLRIAGCL</sequence>
<dbReference type="InterPro" id="IPR002586">
    <property type="entry name" value="CobQ/CobB/MinD/ParA_Nub-bd_dom"/>
</dbReference>
<reference evidence="10 11" key="1">
    <citation type="submission" date="2019-06" db="EMBL/GenBank/DDBJ databases">
        <title>Whole genome shotgun sequence of Acetobacter peroxydans NBRC 13755.</title>
        <authorList>
            <person name="Hosoyama A."/>
            <person name="Uohara A."/>
            <person name="Ohji S."/>
            <person name="Ichikawa N."/>
        </authorList>
    </citation>
    <scope>NUCLEOTIDE SEQUENCE [LARGE SCALE GENOMIC DNA]</scope>
    <source>
        <strain evidence="10 11">NBRC 13755</strain>
    </source>
</reference>
<accession>A0A4Y3TSK6</accession>
<evidence type="ECO:0000256" key="3">
    <source>
        <dbReference type="ARBA" id="ARBA00019833"/>
    </source>
</evidence>
<dbReference type="Pfam" id="PF01656">
    <property type="entry name" value="CbiA"/>
    <property type="match status" value="1"/>
</dbReference>
<dbReference type="OrthoDB" id="9808302at2"/>
<feature type="active site" description="Nucleophile" evidence="7">
    <location>
        <position position="330"/>
    </location>
</feature>
<evidence type="ECO:0000256" key="5">
    <source>
        <dbReference type="ARBA" id="ARBA00022962"/>
    </source>
</evidence>
<dbReference type="InterPro" id="IPR033949">
    <property type="entry name" value="CobQ_GATase1"/>
</dbReference>
<dbReference type="NCBIfam" id="TIGR00313">
    <property type="entry name" value="cobQ"/>
    <property type="match status" value="1"/>
</dbReference>